<dbReference type="PANTHER" id="PTHR43065:SF46">
    <property type="entry name" value="C4-DICARBOXYLATE TRANSPORT SENSOR PROTEIN DCTB"/>
    <property type="match status" value="1"/>
</dbReference>
<dbReference type="InterPro" id="IPR004358">
    <property type="entry name" value="Sig_transdc_His_kin-like_C"/>
</dbReference>
<comment type="caution">
    <text evidence="14">The sequence shown here is derived from an EMBL/GenBank/DDBJ whole genome shotgun (WGS) entry which is preliminary data.</text>
</comment>
<name>A0A194AC12_9BACT</name>
<keyword evidence="5" id="KW-0547">Nucleotide-binding</keyword>
<keyword evidence="15" id="KW-1185">Reference proteome</keyword>
<evidence type="ECO:0000256" key="3">
    <source>
        <dbReference type="ARBA" id="ARBA00022553"/>
    </source>
</evidence>
<evidence type="ECO:0000259" key="12">
    <source>
        <dbReference type="PROSITE" id="PS50110"/>
    </source>
</evidence>
<dbReference type="Proteomes" id="UP000095200">
    <property type="component" value="Unassembled WGS sequence"/>
</dbReference>
<comment type="catalytic activity">
    <reaction evidence="1">
        <text>ATP + protein L-histidine = ADP + protein N-phospho-L-histidine.</text>
        <dbReference type="EC" id="2.7.13.3"/>
    </reaction>
</comment>
<evidence type="ECO:0000259" key="13">
    <source>
        <dbReference type="PROSITE" id="PS51833"/>
    </source>
</evidence>
<dbReference type="InterPro" id="IPR011006">
    <property type="entry name" value="CheY-like_superfamily"/>
</dbReference>
<dbReference type="SUPFAM" id="SSF47384">
    <property type="entry name" value="Homodimeric domain of signal transducing histidine kinase"/>
    <property type="match status" value="1"/>
</dbReference>
<evidence type="ECO:0000256" key="5">
    <source>
        <dbReference type="ARBA" id="ARBA00022741"/>
    </source>
</evidence>
<organism evidence="14 15">
    <name type="scientific">Desulfoplanes formicivorans</name>
    <dbReference type="NCBI Taxonomy" id="1592317"/>
    <lineage>
        <taxon>Bacteria</taxon>
        <taxon>Pseudomonadati</taxon>
        <taxon>Thermodesulfobacteriota</taxon>
        <taxon>Desulfovibrionia</taxon>
        <taxon>Desulfovibrionales</taxon>
        <taxon>Desulfoplanaceae</taxon>
        <taxon>Desulfoplanes</taxon>
    </lineage>
</organism>
<dbReference type="InterPro" id="IPR001789">
    <property type="entry name" value="Sig_transdc_resp-reg_receiver"/>
</dbReference>
<dbReference type="InterPro" id="IPR003594">
    <property type="entry name" value="HATPase_dom"/>
</dbReference>
<evidence type="ECO:0000256" key="8">
    <source>
        <dbReference type="ARBA" id="ARBA00023012"/>
    </source>
</evidence>
<dbReference type="InterPro" id="IPR036890">
    <property type="entry name" value="HATPase_C_sf"/>
</dbReference>
<dbReference type="SUPFAM" id="SSF55874">
    <property type="entry name" value="ATPase domain of HSP90 chaperone/DNA topoisomerase II/histidine kinase"/>
    <property type="match status" value="1"/>
</dbReference>
<evidence type="ECO:0000256" key="7">
    <source>
        <dbReference type="ARBA" id="ARBA00022840"/>
    </source>
</evidence>
<dbReference type="Gene3D" id="3.40.50.2300">
    <property type="match status" value="1"/>
</dbReference>
<evidence type="ECO:0000256" key="2">
    <source>
        <dbReference type="ARBA" id="ARBA00012438"/>
    </source>
</evidence>
<dbReference type="Pfam" id="PF08668">
    <property type="entry name" value="HDOD"/>
    <property type="match status" value="1"/>
</dbReference>
<dbReference type="STRING" id="1592317.DPF_0382"/>
<dbReference type="Gene3D" id="1.10.3210.10">
    <property type="entry name" value="Hypothetical protein af1432"/>
    <property type="match status" value="1"/>
</dbReference>
<evidence type="ECO:0000256" key="9">
    <source>
        <dbReference type="PROSITE-ProRule" id="PRU00169"/>
    </source>
</evidence>
<dbReference type="Gene3D" id="1.10.287.130">
    <property type="match status" value="1"/>
</dbReference>
<keyword evidence="4" id="KW-0808">Transferase</keyword>
<evidence type="ECO:0000256" key="1">
    <source>
        <dbReference type="ARBA" id="ARBA00000085"/>
    </source>
</evidence>
<feature type="compositionally biased region" description="Low complexity" evidence="10">
    <location>
        <begin position="1"/>
        <end position="15"/>
    </location>
</feature>
<dbReference type="EMBL" id="BDFE01000006">
    <property type="protein sequence ID" value="GAU07687.1"/>
    <property type="molecule type" value="Genomic_DNA"/>
</dbReference>
<evidence type="ECO:0000313" key="14">
    <source>
        <dbReference type="EMBL" id="GAU07687.1"/>
    </source>
</evidence>
<feature type="domain" description="Response regulatory" evidence="12">
    <location>
        <begin position="796"/>
        <end position="910"/>
    </location>
</feature>
<dbReference type="Pfam" id="PF02518">
    <property type="entry name" value="HATPase_c"/>
    <property type="match status" value="1"/>
</dbReference>
<dbReference type="GO" id="GO:0005524">
    <property type="term" value="F:ATP binding"/>
    <property type="evidence" value="ECO:0007669"/>
    <property type="project" value="UniProtKB-KW"/>
</dbReference>
<protein>
    <recommendedName>
        <fullName evidence="2">histidine kinase</fullName>
        <ecNumber evidence="2">2.7.13.3</ecNumber>
    </recommendedName>
</protein>
<keyword evidence="6 14" id="KW-0418">Kinase</keyword>
<gene>
    <name evidence="14" type="ORF">DPF_0382</name>
</gene>
<sequence>MSMPPSSAAIQSQSSPHADHAPITPMSMQIDSVLHFVDQMPSLPAVAAKILRIVLEEEFSLGELATLVESDPALTLKVLKSVNSADRGGHPISSVAHAFPLIGMRPLRILLLSVIVRDGLVGSDADEDGLYKDLWVHSLASALFAGLLAKRTYPQLCNEAFAAAMLHDIGKIFFLVYFPEKFAQCRERIRMHREPSSVAEEKLFKTNHAAIGRALAKKWHLPDMIENAIWQHHLDPEVVSDHNGLRELLFLVKSADYLAHEALVDAPCPSMTREEENGRILDDLGIGPDDLASIKTEFTREFEEHVSLFDLDGDGATLFYQALQRANERLASIALELDRKNVSLSISNRFATTIVKAGIAFNSLDAISDFFPVVPQFLDADLGIERGVLYWVNESRTFLEGIVWKSGGFKRLFSCSLGKDMEPIQEPGGCSISAGLVRLIKTSREREQNYGHTRETSVSPPFSVSQGLTIFPLFGKVFFGELCLGMAHKEHHLTAQDFLGFSQFVALIVTTLDRLRVYRDLCRRADELSAALWKNHQVNLQLMQTERLAAVGQLAAGAAHEINNPLAIISARTQMIEAKEKDDKKKQELRQIHEQIDRISSILTSLMGFARPAPPSKSQVDVNALLDKVLDLVSPPMLKLNIRIERNYADNLPSIHADAGQLEQVFLNFCINAQHAMEEHGGTLTVTTSPGSLPNWVDIVVQDTGIGIAKECLAKVFDPFFTTKEQGKGTGLGLSTAYGIVTNHYGNVGIKSEPGQGTRVCVSLPVMSPREDRQKSRLHSRETTDEGSRSSLKRPRILVVDDEEHIRDILTETLTAHGCTVDVAENGRHGFEKLTRHAYDLMLMDIRMPSYSGLDLLARIRNQIHKMPVFVITGLASSEEMDKALELGAAKCIRKPFHIKSLIQDIRSVVSLS</sequence>
<dbReference type="InterPro" id="IPR013976">
    <property type="entry name" value="HDOD"/>
</dbReference>
<dbReference type="SMART" id="SM00471">
    <property type="entry name" value="HDc"/>
    <property type="match status" value="1"/>
</dbReference>
<dbReference type="Gene3D" id="3.30.565.10">
    <property type="entry name" value="Histidine kinase-like ATPase, C-terminal domain"/>
    <property type="match status" value="1"/>
</dbReference>
<reference evidence="15" key="1">
    <citation type="submission" date="2016-06" db="EMBL/GenBank/DDBJ databases">
        <title>Draft genome sequence of Desulfoplanes formicivorans strain Pf12B.</title>
        <authorList>
            <person name="Watanabe M."/>
            <person name="Kojima H."/>
            <person name="Fukui M."/>
        </authorList>
    </citation>
    <scope>NUCLEOTIDE SEQUENCE [LARGE SCALE GENOMIC DNA]</scope>
    <source>
        <strain evidence="15">Pf12B</strain>
    </source>
</reference>
<dbReference type="SMART" id="SM00388">
    <property type="entry name" value="HisKA"/>
    <property type="match status" value="1"/>
</dbReference>
<proteinExistence type="predicted"/>
<dbReference type="SUPFAM" id="SSF52172">
    <property type="entry name" value="CheY-like"/>
    <property type="match status" value="1"/>
</dbReference>
<feature type="domain" description="Histidine kinase" evidence="11">
    <location>
        <begin position="557"/>
        <end position="768"/>
    </location>
</feature>
<evidence type="ECO:0000256" key="6">
    <source>
        <dbReference type="ARBA" id="ARBA00022777"/>
    </source>
</evidence>
<keyword evidence="7" id="KW-0067">ATP-binding</keyword>
<keyword evidence="8" id="KW-0902">Two-component regulatory system</keyword>
<dbReference type="PROSITE" id="PS50110">
    <property type="entry name" value="RESPONSE_REGULATORY"/>
    <property type="match status" value="1"/>
</dbReference>
<dbReference type="CDD" id="cd17574">
    <property type="entry name" value="REC_OmpR"/>
    <property type="match status" value="1"/>
</dbReference>
<dbReference type="SUPFAM" id="SSF109604">
    <property type="entry name" value="HD-domain/PDEase-like"/>
    <property type="match status" value="1"/>
</dbReference>
<evidence type="ECO:0000256" key="10">
    <source>
        <dbReference type="SAM" id="MobiDB-lite"/>
    </source>
</evidence>
<dbReference type="SMART" id="SM00387">
    <property type="entry name" value="HATPase_c"/>
    <property type="match status" value="1"/>
</dbReference>
<dbReference type="RefSeq" id="WP_069857193.1">
    <property type="nucleotide sequence ID" value="NZ_BDFE01000006.1"/>
</dbReference>
<feature type="modified residue" description="4-aspartylphosphate" evidence="9">
    <location>
        <position position="845"/>
    </location>
</feature>
<feature type="domain" description="HDOD" evidence="13">
    <location>
        <begin position="40"/>
        <end position="235"/>
    </location>
</feature>
<dbReference type="EC" id="2.7.13.3" evidence="2"/>
<dbReference type="CDD" id="cd00082">
    <property type="entry name" value="HisKA"/>
    <property type="match status" value="1"/>
</dbReference>
<dbReference type="GO" id="GO:0000155">
    <property type="term" value="F:phosphorelay sensor kinase activity"/>
    <property type="evidence" value="ECO:0007669"/>
    <property type="project" value="InterPro"/>
</dbReference>
<dbReference type="InterPro" id="IPR003607">
    <property type="entry name" value="HD/PDEase_dom"/>
</dbReference>
<dbReference type="PROSITE" id="PS50109">
    <property type="entry name" value="HIS_KIN"/>
    <property type="match status" value="1"/>
</dbReference>
<keyword evidence="3 9" id="KW-0597">Phosphoprotein</keyword>
<dbReference type="CDD" id="cd00077">
    <property type="entry name" value="HDc"/>
    <property type="match status" value="1"/>
</dbReference>
<evidence type="ECO:0000256" key="4">
    <source>
        <dbReference type="ARBA" id="ARBA00022679"/>
    </source>
</evidence>
<dbReference type="SMART" id="SM00448">
    <property type="entry name" value="REC"/>
    <property type="match status" value="1"/>
</dbReference>
<dbReference type="InterPro" id="IPR003661">
    <property type="entry name" value="HisK_dim/P_dom"/>
</dbReference>
<dbReference type="InterPro" id="IPR005467">
    <property type="entry name" value="His_kinase_dom"/>
</dbReference>
<feature type="region of interest" description="Disordered" evidence="10">
    <location>
        <begin position="1"/>
        <end position="22"/>
    </location>
</feature>
<evidence type="ECO:0000313" key="15">
    <source>
        <dbReference type="Proteomes" id="UP000095200"/>
    </source>
</evidence>
<accession>A0A194AC12</accession>
<dbReference type="InterPro" id="IPR036097">
    <property type="entry name" value="HisK_dim/P_sf"/>
</dbReference>
<dbReference type="AlphaFoldDB" id="A0A194AC12"/>
<dbReference type="PRINTS" id="PR00344">
    <property type="entry name" value="BCTRLSENSOR"/>
</dbReference>
<dbReference type="Pfam" id="PF00072">
    <property type="entry name" value="Response_reg"/>
    <property type="match status" value="1"/>
</dbReference>
<dbReference type="PROSITE" id="PS51833">
    <property type="entry name" value="HDOD"/>
    <property type="match status" value="1"/>
</dbReference>
<feature type="region of interest" description="Disordered" evidence="10">
    <location>
        <begin position="769"/>
        <end position="793"/>
    </location>
</feature>
<evidence type="ECO:0000259" key="11">
    <source>
        <dbReference type="PROSITE" id="PS50109"/>
    </source>
</evidence>
<dbReference type="Pfam" id="PF00512">
    <property type="entry name" value="HisKA"/>
    <property type="match status" value="1"/>
</dbReference>
<dbReference type="PANTHER" id="PTHR43065">
    <property type="entry name" value="SENSOR HISTIDINE KINASE"/>
    <property type="match status" value="1"/>
</dbReference>
<feature type="compositionally biased region" description="Basic and acidic residues" evidence="10">
    <location>
        <begin position="769"/>
        <end position="788"/>
    </location>
</feature>